<comment type="similarity">
    <text evidence="2">Belongs to the ammonia transporter channel (TC 1.A.11.2) family.</text>
</comment>
<feature type="transmembrane region" description="Helical" evidence="8">
    <location>
        <begin position="69"/>
        <end position="88"/>
    </location>
</feature>
<keyword evidence="4 8" id="KW-0812">Transmembrane</keyword>
<dbReference type="InterPro" id="IPR001905">
    <property type="entry name" value="Ammonium_transpt"/>
</dbReference>
<evidence type="ECO:0000256" key="5">
    <source>
        <dbReference type="ARBA" id="ARBA00022989"/>
    </source>
</evidence>
<proteinExistence type="inferred from homology"/>
<dbReference type="Proteomes" id="UP000431533">
    <property type="component" value="Unassembled WGS sequence"/>
</dbReference>
<protein>
    <submittedName>
        <fullName evidence="10">Ammonium transporter</fullName>
    </submittedName>
</protein>
<dbReference type="GeneID" id="41983979"/>
<dbReference type="GO" id="GO:0005886">
    <property type="term" value="C:plasma membrane"/>
    <property type="evidence" value="ECO:0007669"/>
    <property type="project" value="TreeGrafter"/>
</dbReference>
<evidence type="ECO:0000313" key="10">
    <source>
        <dbReference type="EMBL" id="TVY27769.1"/>
    </source>
</evidence>
<evidence type="ECO:0000256" key="1">
    <source>
        <dbReference type="ARBA" id="ARBA00004141"/>
    </source>
</evidence>
<keyword evidence="7" id="KW-0924">Ammonia transport</keyword>
<comment type="caution">
    <text evidence="10">The sequence shown here is derived from an EMBL/GenBank/DDBJ whole genome shotgun (WGS) entry which is preliminary data.</text>
</comment>
<dbReference type="PROSITE" id="PS01219">
    <property type="entry name" value="AMMONIUM_TRANSP"/>
    <property type="match status" value="1"/>
</dbReference>
<dbReference type="Gene3D" id="1.10.3430.10">
    <property type="entry name" value="Ammonium transporter AmtB like domains"/>
    <property type="match status" value="2"/>
</dbReference>
<feature type="transmembrane region" description="Helical" evidence="8">
    <location>
        <begin position="46"/>
        <end position="63"/>
    </location>
</feature>
<evidence type="ECO:0000256" key="2">
    <source>
        <dbReference type="ARBA" id="ARBA00005887"/>
    </source>
</evidence>
<dbReference type="RefSeq" id="XP_031006557.1">
    <property type="nucleotide sequence ID" value="XM_031148750.1"/>
</dbReference>
<keyword evidence="11" id="KW-1185">Reference proteome</keyword>
<dbReference type="Pfam" id="PF00909">
    <property type="entry name" value="Ammonium_transp"/>
    <property type="match status" value="1"/>
</dbReference>
<evidence type="ECO:0000256" key="3">
    <source>
        <dbReference type="ARBA" id="ARBA00022448"/>
    </source>
</evidence>
<gene>
    <name evidence="10" type="primary">amt1_1</name>
    <name evidence="10" type="ORF">LHYA1_G003781</name>
</gene>
<keyword evidence="3" id="KW-0813">Transport</keyword>
<dbReference type="PANTHER" id="PTHR43029:SF10">
    <property type="entry name" value="AMMONIUM TRANSPORTER MEP2"/>
    <property type="match status" value="1"/>
</dbReference>
<evidence type="ECO:0000256" key="7">
    <source>
        <dbReference type="ARBA" id="ARBA00023177"/>
    </source>
</evidence>
<dbReference type="EMBL" id="QGMH01000042">
    <property type="protein sequence ID" value="TVY27769.1"/>
    <property type="molecule type" value="Genomic_DNA"/>
</dbReference>
<keyword evidence="5 8" id="KW-1133">Transmembrane helix</keyword>
<dbReference type="GO" id="GO:0008519">
    <property type="term" value="F:ammonium channel activity"/>
    <property type="evidence" value="ECO:0007669"/>
    <property type="project" value="InterPro"/>
</dbReference>
<feature type="domain" description="Ammonium transporter AmtB-like" evidence="9">
    <location>
        <begin position="65"/>
        <end position="201"/>
    </location>
</feature>
<evidence type="ECO:0000256" key="8">
    <source>
        <dbReference type="SAM" id="Phobius"/>
    </source>
</evidence>
<comment type="subcellular location">
    <subcellularLocation>
        <location evidence="1">Membrane</location>
        <topology evidence="1">Multi-pass membrane protein</topology>
    </subcellularLocation>
</comment>
<feature type="transmembrane region" description="Helical" evidence="8">
    <location>
        <begin position="147"/>
        <end position="171"/>
    </location>
</feature>
<evidence type="ECO:0000259" key="9">
    <source>
        <dbReference type="Pfam" id="PF00909"/>
    </source>
</evidence>
<dbReference type="InterPro" id="IPR024041">
    <property type="entry name" value="NH4_transpt_AmtB-like_dom"/>
</dbReference>
<dbReference type="SUPFAM" id="SSF111352">
    <property type="entry name" value="Ammonium transporter"/>
    <property type="match status" value="1"/>
</dbReference>
<feature type="transmembrane region" description="Helical" evidence="8">
    <location>
        <begin position="109"/>
        <end position="127"/>
    </location>
</feature>
<organism evidence="10 11">
    <name type="scientific">Lachnellula hyalina</name>
    <dbReference type="NCBI Taxonomy" id="1316788"/>
    <lineage>
        <taxon>Eukaryota</taxon>
        <taxon>Fungi</taxon>
        <taxon>Dikarya</taxon>
        <taxon>Ascomycota</taxon>
        <taxon>Pezizomycotina</taxon>
        <taxon>Leotiomycetes</taxon>
        <taxon>Helotiales</taxon>
        <taxon>Lachnaceae</taxon>
        <taxon>Lachnellula</taxon>
    </lineage>
</organism>
<sequence>MGGLDFAGGTPVHISSGAAALAYSVMLGKRSGYSDTNGLPYRPHNVTHIVLGTVFLWVGWFGFNASGFVPAWAAVIFGVVGAGACNYATKLKYLIRVDDALDIFGEHGVGGIVGNLLTSFFAADYIAHLDGFTEIPGGWLNRHWIQLAYQLADCVSGFVYSFFGTCLILFVMNLIPGLSLRATEEEEALGMDDAQLGEFAYDYVELRRETSDVIDSEVVAKV</sequence>
<dbReference type="PANTHER" id="PTHR43029">
    <property type="entry name" value="AMMONIUM TRANSPORTER MEP2"/>
    <property type="match status" value="1"/>
</dbReference>
<dbReference type="InterPro" id="IPR018047">
    <property type="entry name" value="Ammonium_transpt_CS"/>
</dbReference>
<evidence type="ECO:0000256" key="4">
    <source>
        <dbReference type="ARBA" id="ARBA00022692"/>
    </source>
</evidence>
<dbReference type="InterPro" id="IPR029020">
    <property type="entry name" value="Ammonium/urea_transptr"/>
</dbReference>
<keyword evidence="6 8" id="KW-0472">Membrane</keyword>
<dbReference type="AlphaFoldDB" id="A0A8H8R6K1"/>
<feature type="transmembrane region" description="Helical" evidence="8">
    <location>
        <begin position="6"/>
        <end position="25"/>
    </location>
</feature>
<accession>A0A8H8R6K1</accession>
<dbReference type="OrthoDB" id="534912at2759"/>
<reference evidence="10 11" key="1">
    <citation type="submission" date="2018-05" db="EMBL/GenBank/DDBJ databases">
        <title>Genome sequencing and assembly of the regulated plant pathogen Lachnellula willkommii and related sister species for the development of diagnostic species identification markers.</title>
        <authorList>
            <person name="Giroux E."/>
            <person name="Bilodeau G."/>
        </authorList>
    </citation>
    <scope>NUCLEOTIDE SEQUENCE [LARGE SCALE GENOMIC DNA]</scope>
    <source>
        <strain evidence="10 11">CBS 185.66</strain>
    </source>
</reference>
<evidence type="ECO:0000256" key="6">
    <source>
        <dbReference type="ARBA" id="ARBA00023136"/>
    </source>
</evidence>
<name>A0A8H8R6K1_9HELO</name>
<evidence type="ECO:0000313" key="11">
    <source>
        <dbReference type="Proteomes" id="UP000431533"/>
    </source>
</evidence>